<accession>A0A6D2LIL6</accession>
<organism evidence="2 3">
    <name type="scientific">Microthlaspi erraticum</name>
    <dbReference type="NCBI Taxonomy" id="1685480"/>
    <lineage>
        <taxon>Eukaryota</taxon>
        <taxon>Viridiplantae</taxon>
        <taxon>Streptophyta</taxon>
        <taxon>Embryophyta</taxon>
        <taxon>Tracheophyta</taxon>
        <taxon>Spermatophyta</taxon>
        <taxon>Magnoliopsida</taxon>
        <taxon>eudicotyledons</taxon>
        <taxon>Gunneridae</taxon>
        <taxon>Pentapetalae</taxon>
        <taxon>rosids</taxon>
        <taxon>malvids</taxon>
        <taxon>Brassicales</taxon>
        <taxon>Brassicaceae</taxon>
        <taxon>Coluteocarpeae</taxon>
        <taxon>Microthlaspi</taxon>
    </lineage>
</organism>
<dbReference type="EMBL" id="CACVBM020001795">
    <property type="protein sequence ID" value="CAA7059773.1"/>
    <property type="molecule type" value="Genomic_DNA"/>
</dbReference>
<feature type="domain" description="DOG1" evidence="1">
    <location>
        <begin position="6"/>
        <end position="240"/>
    </location>
</feature>
<proteinExistence type="predicted"/>
<dbReference type="PANTHER" id="PTHR46354:SF2">
    <property type="entry name" value="PROTEIN DOG1-LIKE 4"/>
    <property type="match status" value="1"/>
</dbReference>
<dbReference type="PANTHER" id="PTHR46354">
    <property type="entry name" value="DOG1 DOMAIN-CONTAINING PROTEIN"/>
    <property type="match status" value="1"/>
</dbReference>
<reference evidence="2" key="1">
    <citation type="submission" date="2020-01" db="EMBL/GenBank/DDBJ databases">
        <authorList>
            <person name="Mishra B."/>
        </authorList>
    </citation>
    <scope>NUCLEOTIDE SEQUENCE [LARGE SCALE GENOMIC DNA]</scope>
</reference>
<dbReference type="Pfam" id="PF14144">
    <property type="entry name" value="DOG1"/>
    <property type="match status" value="1"/>
</dbReference>
<dbReference type="GO" id="GO:0006351">
    <property type="term" value="P:DNA-templated transcription"/>
    <property type="evidence" value="ECO:0007669"/>
    <property type="project" value="InterPro"/>
</dbReference>
<evidence type="ECO:0000313" key="2">
    <source>
        <dbReference type="EMBL" id="CAA7059773.1"/>
    </source>
</evidence>
<dbReference type="OrthoDB" id="1895294at2759"/>
<dbReference type="InterPro" id="IPR051886">
    <property type="entry name" value="Seed_Dev/Stress_Resp_Reg"/>
</dbReference>
<keyword evidence="3" id="KW-1185">Reference proteome</keyword>
<dbReference type="PROSITE" id="PS51806">
    <property type="entry name" value="DOG1"/>
    <property type="match status" value="1"/>
</dbReference>
<comment type="caution">
    <text evidence="2">The sequence shown here is derived from an EMBL/GenBank/DDBJ whole genome shotgun (WGS) entry which is preliminary data.</text>
</comment>
<dbReference type="Proteomes" id="UP000467841">
    <property type="component" value="Unassembled WGS sequence"/>
</dbReference>
<dbReference type="AlphaFoldDB" id="A0A6D2LIL6"/>
<evidence type="ECO:0000259" key="1">
    <source>
        <dbReference type="PROSITE" id="PS51806"/>
    </source>
</evidence>
<protein>
    <recommendedName>
        <fullName evidence="1">DOG1 domain-containing protein</fullName>
    </recommendedName>
</protein>
<sequence length="247" mass="28205">MRNRVEGKFLEFYESWIFQLEQYLHQLLIAHNNNNNTNNTNTTNEIELRALISKLTTHHKAYYTAKWAAIGEDVLAFFGPVWLNPLEKSCFWLTGWKPSTAFRMLDRLRKSWRPAVVLEEAQVKKLEELRVKTRLDEEKIEREMERYQVAMADRKMVELARLGCHVGGGGGGESAVVVEAAVKGLATGLEKMVKAADCVRLKTLKGILDILAPPQCIEFLAAAAAFQVQLRRWGNERHSVTHSYGIY</sequence>
<evidence type="ECO:0000313" key="3">
    <source>
        <dbReference type="Proteomes" id="UP000467841"/>
    </source>
</evidence>
<name>A0A6D2LIL6_9BRAS</name>
<dbReference type="GO" id="GO:0043565">
    <property type="term" value="F:sequence-specific DNA binding"/>
    <property type="evidence" value="ECO:0007669"/>
    <property type="project" value="InterPro"/>
</dbReference>
<gene>
    <name evidence="2" type="ORF">MERR_LOCUS47009</name>
</gene>
<dbReference type="InterPro" id="IPR025422">
    <property type="entry name" value="TGA_domain"/>
</dbReference>